<keyword evidence="10" id="KW-0739">Sodium transport</keyword>
<evidence type="ECO:0000256" key="10">
    <source>
        <dbReference type="ARBA" id="ARBA00023201"/>
    </source>
</evidence>
<feature type="transmembrane region" description="Helical" evidence="11">
    <location>
        <begin position="288"/>
        <end position="309"/>
    </location>
</feature>
<dbReference type="GO" id="GO:0008324">
    <property type="term" value="F:monoatomic cation transmembrane transporter activity"/>
    <property type="evidence" value="ECO:0007669"/>
    <property type="project" value="InterPro"/>
</dbReference>
<comment type="similarity">
    <text evidence="2">Belongs to the monovalent cation:proton antiporter 2 (CPA2) transporter (TC 2.A.37) family.</text>
</comment>
<feature type="transmembrane region" description="Helical" evidence="11">
    <location>
        <begin position="112"/>
        <end position="132"/>
    </location>
</feature>
<keyword evidence="14" id="KW-1185">Reference proteome</keyword>
<evidence type="ECO:0000256" key="1">
    <source>
        <dbReference type="ARBA" id="ARBA00004141"/>
    </source>
</evidence>
<evidence type="ECO:0000256" key="5">
    <source>
        <dbReference type="ARBA" id="ARBA00022692"/>
    </source>
</evidence>
<dbReference type="OrthoDB" id="9793589at2"/>
<dbReference type="InterPro" id="IPR038770">
    <property type="entry name" value="Na+/solute_symporter_sf"/>
</dbReference>
<evidence type="ECO:0000313" key="13">
    <source>
        <dbReference type="EMBL" id="ASA24452.1"/>
    </source>
</evidence>
<keyword evidence="6 11" id="KW-1133">Transmembrane helix</keyword>
<dbReference type="AlphaFoldDB" id="A0A2Z2KSB0"/>
<feature type="transmembrane region" description="Helical" evidence="11">
    <location>
        <begin position="264"/>
        <end position="282"/>
    </location>
</feature>
<dbReference type="GO" id="GO:1902600">
    <property type="term" value="P:proton transmembrane transport"/>
    <property type="evidence" value="ECO:0007669"/>
    <property type="project" value="InterPro"/>
</dbReference>
<keyword evidence="8" id="KW-0406">Ion transport</keyword>
<protein>
    <submittedName>
        <fullName evidence="13">Sodium:proton antiporter</fullName>
    </submittedName>
</protein>
<reference evidence="13 14" key="1">
    <citation type="submission" date="2017-06" db="EMBL/GenBank/DDBJ databases">
        <title>Complete genome sequence of Paenibacillus donghaensis KCTC 13049T isolated from East Sea sediment, South Korea.</title>
        <authorList>
            <person name="Jung B.K."/>
            <person name="Hong S.-J."/>
            <person name="Shin J.-H."/>
        </authorList>
    </citation>
    <scope>NUCLEOTIDE SEQUENCE [LARGE SCALE GENOMIC DNA]</scope>
    <source>
        <strain evidence="13 14">KCTC 13049</strain>
    </source>
</reference>
<evidence type="ECO:0000313" key="14">
    <source>
        <dbReference type="Proteomes" id="UP000249890"/>
    </source>
</evidence>
<feature type="transmembrane region" description="Helical" evidence="11">
    <location>
        <begin position="352"/>
        <end position="371"/>
    </location>
</feature>
<gene>
    <name evidence="13" type="ORF">B9T62_29095</name>
</gene>
<feature type="transmembrane region" description="Helical" evidence="11">
    <location>
        <begin position="52"/>
        <end position="72"/>
    </location>
</feature>
<keyword evidence="4" id="KW-0050">Antiport</keyword>
<feature type="domain" description="Cation/H+ exchanger transmembrane" evidence="12">
    <location>
        <begin position="9"/>
        <end position="371"/>
    </location>
</feature>
<keyword evidence="5 11" id="KW-0812">Transmembrane</keyword>
<dbReference type="RefSeq" id="WP_087918423.1">
    <property type="nucleotide sequence ID" value="NZ_CP021780.1"/>
</dbReference>
<evidence type="ECO:0000259" key="12">
    <source>
        <dbReference type="Pfam" id="PF00999"/>
    </source>
</evidence>
<feature type="transmembrane region" description="Helical" evidence="11">
    <location>
        <begin position="144"/>
        <end position="168"/>
    </location>
</feature>
<evidence type="ECO:0000256" key="7">
    <source>
        <dbReference type="ARBA" id="ARBA00023053"/>
    </source>
</evidence>
<name>A0A2Z2KSB0_9BACL</name>
<sequence length="387" mass="40876">MEFILYLLLILLFTKLAGDLSVRLGQPAVLGKLIVGILLGPAVLGWVKDGEFIHYMSEIGVLLLMFIAGLETDLDQLRKNWKSAFAVAVGGIILPFMGGFAAGELFGFDYHHALFMGVVLSATSVSISVQVLKDMNKLNSREGSTILGAAVVDDILVVILLAVLMSFFGTGEQVSIGLLIGKKLLFFAAAIAAGIFVVPRVMKWMAPLRVSEATVTAALILCFGFAYFAEWLGMAGIIGAFAAGIAVAQTPFKHVVESKLEPVAYSLFVPVFFVSIGLSVSFEGVGQQLGFVIVLTVIAVLAKLLGGGLGARLTGFSSRSAAIIGAGMISRGEVALIIAATGLQSGLLLPQYFTAVIIVVIVTTLATPPLLKLMFREPVPAAERPDE</sequence>
<dbReference type="KEGG" id="pdh:B9T62_29095"/>
<feature type="transmembrane region" description="Helical" evidence="11">
    <location>
        <begin position="234"/>
        <end position="252"/>
    </location>
</feature>
<dbReference type="EMBL" id="CP021780">
    <property type="protein sequence ID" value="ASA24452.1"/>
    <property type="molecule type" value="Genomic_DNA"/>
</dbReference>
<dbReference type="GO" id="GO:0015297">
    <property type="term" value="F:antiporter activity"/>
    <property type="evidence" value="ECO:0007669"/>
    <property type="project" value="UniProtKB-KW"/>
</dbReference>
<dbReference type="GO" id="GO:0006814">
    <property type="term" value="P:sodium ion transport"/>
    <property type="evidence" value="ECO:0007669"/>
    <property type="project" value="UniProtKB-KW"/>
</dbReference>
<keyword evidence="3" id="KW-0813">Transport</keyword>
<dbReference type="PANTHER" id="PTHR43562">
    <property type="entry name" value="NAPA-TYPE SODIUM/HYDROGEN ANTIPORTER"/>
    <property type="match status" value="1"/>
</dbReference>
<evidence type="ECO:0000256" key="3">
    <source>
        <dbReference type="ARBA" id="ARBA00022448"/>
    </source>
</evidence>
<keyword evidence="7" id="KW-0915">Sodium</keyword>
<evidence type="ECO:0000256" key="8">
    <source>
        <dbReference type="ARBA" id="ARBA00023065"/>
    </source>
</evidence>
<feature type="transmembrane region" description="Helical" evidence="11">
    <location>
        <begin position="321"/>
        <end position="340"/>
    </location>
</feature>
<organism evidence="13 14">
    <name type="scientific">Paenibacillus donghaensis</name>
    <dbReference type="NCBI Taxonomy" id="414771"/>
    <lineage>
        <taxon>Bacteria</taxon>
        <taxon>Bacillati</taxon>
        <taxon>Bacillota</taxon>
        <taxon>Bacilli</taxon>
        <taxon>Bacillales</taxon>
        <taxon>Paenibacillaceae</taxon>
        <taxon>Paenibacillus</taxon>
    </lineage>
</organism>
<dbReference type="Gene3D" id="1.20.1530.20">
    <property type="match status" value="1"/>
</dbReference>
<evidence type="ECO:0000256" key="11">
    <source>
        <dbReference type="SAM" id="Phobius"/>
    </source>
</evidence>
<evidence type="ECO:0000256" key="6">
    <source>
        <dbReference type="ARBA" id="ARBA00022989"/>
    </source>
</evidence>
<feature type="transmembrane region" description="Helical" evidence="11">
    <location>
        <begin position="84"/>
        <end position="106"/>
    </location>
</feature>
<evidence type="ECO:0000256" key="2">
    <source>
        <dbReference type="ARBA" id="ARBA00005551"/>
    </source>
</evidence>
<dbReference type="Proteomes" id="UP000249890">
    <property type="component" value="Chromosome"/>
</dbReference>
<dbReference type="GO" id="GO:0016020">
    <property type="term" value="C:membrane"/>
    <property type="evidence" value="ECO:0007669"/>
    <property type="project" value="UniProtKB-SubCell"/>
</dbReference>
<accession>A0A2Z2KSB0</accession>
<evidence type="ECO:0000256" key="4">
    <source>
        <dbReference type="ARBA" id="ARBA00022449"/>
    </source>
</evidence>
<dbReference type="Pfam" id="PF00999">
    <property type="entry name" value="Na_H_Exchanger"/>
    <property type="match status" value="1"/>
</dbReference>
<feature type="transmembrane region" description="Helical" evidence="11">
    <location>
        <begin position="174"/>
        <end position="198"/>
    </location>
</feature>
<proteinExistence type="inferred from homology"/>
<keyword evidence="9 11" id="KW-0472">Membrane</keyword>
<dbReference type="NCBIfam" id="TIGR00932">
    <property type="entry name" value="2a37"/>
    <property type="match status" value="1"/>
</dbReference>
<dbReference type="PANTHER" id="PTHR43562:SF3">
    <property type="entry name" value="SODIUM ION_PROTON EXCHANGER (EUROFUNG)"/>
    <property type="match status" value="1"/>
</dbReference>
<dbReference type="InterPro" id="IPR004771">
    <property type="entry name" value="K/H_exchanger"/>
</dbReference>
<evidence type="ECO:0000256" key="9">
    <source>
        <dbReference type="ARBA" id="ARBA00023136"/>
    </source>
</evidence>
<dbReference type="InterPro" id="IPR006153">
    <property type="entry name" value="Cation/H_exchanger_TM"/>
</dbReference>
<comment type="subcellular location">
    <subcellularLocation>
        <location evidence="1">Membrane</location>
        <topology evidence="1">Multi-pass membrane protein</topology>
    </subcellularLocation>
</comment>